<organism evidence="1 2">
    <name type="scientific">Pristionchus fissidentatus</name>
    <dbReference type="NCBI Taxonomy" id="1538716"/>
    <lineage>
        <taxon>Eukaryota</taxon>
        <taxon>Metazoa</taxon>
        <taxon>Ecdysozoa</taxon>
        <taxon>Nematoda</taxon>
        <taxon>Chromadorea</taxon>
        <taxon>Rhabditida</taxon>
        <taxon>Rhabditina</taxon>
        <taxon>Diplogasteromorpha</taxon>
        <taxon>Diplogasteroidea</taxon>
        <taxon>Neodiplogasteridae</taxon>
        <taxon>Pristionchus</taxon>
    </lineage>
</organism>
<keyword evidence="2" id="KW-1185">Reference proteome</keyword>
<evidence type="ECO:0000313" key="1">
    <source>
        <dbReference type="EMBL" id="GMT20268.1"/>
    </source>
</evidence>
<gene>
    <name evidence="1" type="ORF">PFISCL1PPCAC_11565</name>
</gene>
<dbReference type="AlphaFoldDB" id="A0AAV5VLJ4"/>
<proteinExistence type="predicted"/>
<feature type="non-terminal residue" evidence="1">
    <location>
        <position position="68"/>
    </location>
</feature>
<reference evidence="1" key="1">
    <citation type="submission" date="2023-10" db="EMBL/GenBank/DDBJ databases">
        <title>Genome assembly of Pristionchus species.</title>
        <authorList>
            <person name="Yoshida K."/>
            <person name="Sommer R.J."/>
        </authorList>
    </citation>
    <scope>NUCLEOTIDE SEQUENCE</scope>
    <source>
        <strain evidence="1">RS5133</strain>
    </source>
</reference>
<evidence type="ECO:0000313" key="2">
    <source>
        <dbReference type="Proteomes" id="UP001432322"/>
    </source>
</evidence>
<dbReference type="Proteomes" id="UP001432322">
    <property type="component" value="Unassembled WGS sequence"/>
</dbReference>
<dbReference type="EMBL" id="BTSY01000003">
    <property type="protein sequence ID" value="GMT20268.1"/>
    <property type="molecule type" value="Genomic_DNA"/>
</dbReference>
<comment type="caution">
    <text evidence="1">The sequence shown here is derived from an EMBL/GenBank/DDBJ whole genome shotgun (WGS) entry which is preliminary data.</text>
</comment>
<protein>
    <submittedName>
        <fullName evidence="1">Uncharacterized protein</fullName>
    </submittedName>
</protein>
<name>A0AAV5VLJ4_9BILA</name>
<sequence length="68" mass="7656">RLIPASSFLPLNGISFRLQYRIDGFECSRNDGNDDIIRVRRQSRTLPSPILGGSLYSCHCALQSRTSE</sequence>
<accession>A0AAV5VLJ4</accession>
<feature type="non-terminal residue" evidence="1">
    <location>
        <position position="1"/>
    </location>
</feature>